<protein>
    <submittedName>
        <fullName evidence="2">SDR family oxidoreductase</fullName>
    </submittedName>
</protein>
<evidence type="ECO:0000313" key="2">
    <source>
        <dbReference type="EMBL" id="MFA0791680.1"/>
    </source>
</evidence>
<dbReference type="PANTHER" id="PTHR15020">
    <property type="entry name" value="FLAVIN REDUCTASE-RELATED"/>
    <property type="match status" value="1"/>
</dbReference>
<dbReference type="EMBL" id="JBGMEL010000014">
    <property type="protein sequence ID" value="MFA0791680.1"/>
    <property type="molecule type" value="Genomic_DNA"/>
</dbReference>
<evidence type="ECO:0000313" key="3">
    <source>
        <dbReference type="Proteomes" id="UP001569414"/>
    </source>
</evidence>
<dbReference type="RefSeq" id="WP_371844189.1">
    <property type="nucleotide sequence ID" value="NZ_JBGMEL010000014.1"/>
</dbReference>
<reference evidence="2 3" key="1">
    <citation type="submission" date="2024-08" db="EMBL/GenBank/DDBJ databases">
        <authorList>
            <person name="Ishaq N."/>
        </authorList>
    </citation>
    <scope>NUCLEOTIDE SEQUENCE [LARGE SCALE GENOMIC DNA]</scope>
    <source>
        <strain evidence="2 3">JCM 30400</strain>
    </source>
</reference>
<comment type="caution">
    <text evidence="2">The sequence shown here is derived from an EMBL/GenBank/DDBJ whole genome shotgun (WGS) entry which is preliminary data.</text>
</comment>
<dbReference type="SUPFAM" id="SSF51735">
    <property type="entry name" value="NAD(P)-binding Rossmann-fold domains"/>
    <property type="match status" value="1"/>
</dbReference>
<feature type="domain" description="NAD(P)-binding" evidence="1">
    <location>
        <begin position="7"/>
        <end position="185"/>
    </location>
</feature>
<organism evidence="2 3">
    <name type="scientific">Microbulbifer echini</name>
    <dbReference type="NCBI Taxonomy" id="1529067"/>
    <lineage>
        <taxon>Bacteria</taxon>
        <taxon>Pseudomonadati</taxon>
        <taxon>Pseudomonadota</taxon>
        <taxon>Gammaproteobacteria</taxon>
        <taxon>Cellvibrionales</taxon>
        <taxon>Microbulbiferaceae</taxon>
        <taxon>Microbulbifer</taxon>
    </lineage>
</organism>
<sequence length="211" mass="22421">MKILVAGAKGDIGQILIKKLVARGCKVAGMVRKESQLEDLRRAGVRPILADLTNQASLNSAVKGQDVVIFVAGSKGKALESVDRDGAIHLCDATKAAGIQRFILLSSIFAGSPEKGPEKIQPYLKAKHAADVYVQKSGLDYTILRPGALTDSSGTGAIRIDDSFEDFDAQVSRTDVAEVIATSLEVPKTIGAVFEFIEGDTPIAEALSRLR</sequence>
<proteinExistence type="predicted"/>
<dbReference type="Pfam" id="PF13460">
    <property type="entry name" value="NAD_binding_10"/>
    <property type="match status" value="1"/>
</dbReference>
<gene>
    <name evidence="2" type="ORF">ACCI51_14080</name>
</gene>
<accession>A0ABV4NR26</accession>
<dbReference type="PANTHER" id="PTHR15020:SF50">
    <property type="entry name" value="UPF0659 PROTEIN YMR090W"/>
    <property type="match status" value="1"/>
</dbReference>
<name>A0ABV4NR26_9GAMM</name>
<dbReference type="Gene3D" id="3.40.50.720">
    <property type="entry name" value="NAD(P)-binding Rossmann-like Domain"/>
    <property type="match status" value="1"/>
</dbReference>
<dbReference type="Proteomes" id="UP001569414">
    <property type="component" value="Unassembled WGS sequence"/>
</dbReference>
<dbReference type="InterPro" id="IPR036291">
    <property type="entry name" value="NAD(P)-bd_dom_sf"/>
</dbReference>
<dbReference type="InterPro" id="IPR016040">
    <property type="entry name" value="NAD(P)-bd_dom"/>
</dbReference>
<dbReference type="CDD" id="cd05243">
    <property type="entry name" value="SDR_a5"/>
    <property type="match status" value="1"/>
</dbReference>
<evidence type="ECO:0000259" key="1">
    <source>
        <dbReference type="Pfam" id="PF13460"/>
    </source>
</evidence>
<keyword evidence="3" id="KW-1185">Reference proteome</keyword>